<feature type="coiled-coil region" evidence="1">
    <location>
        <begin position="81"/>
        <end position="108"/>
    </location>
</feature>
<evidence type="ECO:0000256" key="2">
    <source>
        <dbReference type="SAM" id="MobiDB-lite"/>
    </source>
</evidence>
<feature type="compositionally biased region" description="Polar residues" evidence="2">
    <location>
        <begin position="119"/>
        <end position="128"/>
    </location>
</feature>
<proteinExistence type="predicted"/>
<sequence length="135" mass="15590">LAKTLSRYEIQNADDHTTLDLAEKTQDHISNKELLEIIQCKLEEVKSDNVSVESLISIEEQLKKALSVTRARKTELIMEHVKTLQDKEKLLEEENQVLARQMREMKKVLGTEDERAMSPENSFGSKQPETLRLLK</sequence>
<feature type="region of interest" description="Disordered" evidence="2">
    <location>
        <begin position="110"/>
        <end position="135"/>
    </location>
</feature>
<evidence type="ECO:0000256" key="1">
    <source>
        <dbReference type="SAM" id="Coils"/>
    </source>
</evidence>
<organism evidence="4 5">
    <name type="scientific">Capsella rubella</name>
    <dbReference type="NCBI Taxonomy" id="81985"/>
    <lineage>
        <taxon>Eukaryota</taxon>
        <taxon>Viridiplantae</taxon>
        <taxon>Streptophyta</taxon>
        <taxon>Embryophyta</taxon>
        <taxon>Tracheophyta</taxon>
        <taxon>Spermatophyta</taxon>
        <taxon>Magnoliopsida</taxon>
        <taxon>eudicotyledons</taxon>
        <taxon>Gunneridae</taxon>
        <taxon>Pentapetalae</taxon>
        <taxon>rosids</taxon>
        <taxon>malvids</taxon>
        <taxon>Brassicales</taxon>
        <taxon>Brassicaceae</taxon>
        <taxon>Camelineae</taxon>
        <taxon>Capsella</taxon>
    </lineage>
</organism>
<accession>R0EY37</accession>
<evidence type="ECO:0000313" key="5">
    <source>
        <dbReference type="Proteomes" id="UP000029121"/>
    </source>
</evidence>
<protein>
    <recommendedName>
        <fullName evidence="3">K-box domain-containing protein</fullName>
    </recommendedName>
</protein>
<dbReference type="EMBL" id="KB870812">
    <property type="protein sequence ID" value="EOA14197.1"/>
    <property type="molecule type" value="Genomic_DNA"/>
</dbReference>
<reference evidence="5" key="1">
    <citation type="journal article" date="2013" name="Nat. Genet.">
        <title>The Capsella rubella genome and the genomic consequences of rapid mating system evolution.</title>
        <authorList>
            <person name="Slotte T."/>
            <person name="Hazzouri K.M."/>
            <person name="Agren J.A."/>
            <person name="Koenig D."/>
            <person name="Maumus F."/>
            <person name="Guo Y.L."/>
            <person name="Steige K."/>
            <person name="Platts A.E."/>
            <person name="Escobar J.S."/>
            <person name="Newman L.K."/>
            <person name="Wang W."/>
            <person name="Mandakova T."/>
            <person name="Vello E."/>
            <person name="Smith L.M."/>
            <person name="Henz S.R."/>
            <person name="Steffen J."/>
            <person name="Takuno S."/>
            <person name="Brandvain Y."/>
            <person name="Coop G."/>
            <person name="Andolfatto P."/>
            <person name="Hu T.T."/>
            <person name="Blanchette M."/>
            <person name="Clark R.M."/>
            <person name="Quesneville H."/>
            <person name="Nordborg M."/>
            <person name="Gaut B.S."/>
            <person name="Lysak M.A."/>
            <person name="Jenkins J."/>
            <person name="Grimwood J."/>
            <person name="Chapman J."/>
            <person name="Prochnik S."/>
            <person name="Shu S."/>
            <person name="Rokhsar D."/>
            <person name="Schmutz J."/>
            <person name="Weigel D."/>
            <person name="Wright S.I."/>
        </authorList>
    </citation>
    <scope>NUCLEOTIDE SEQUENCE [LARGE SCALE GENOMIC DNA]</scope>
    <source>
        <strain evidence="5">cv. Monte Gargano</strain>
    </source>
</reference>
<dbReference type="InterPro" id="IPR002487">
    <property type="entry name" value="TF_Kbox"/>
</dbReference>
<dbReference type="AlphaFoldDB" id="R0EY37"/>
<name>R0EY37_9BRAS</name>
<dbReference type="GO" id="GO:0005634">
    <property type="term" value="C:nucleus"/>
    <property type="evidence" value="ECO:0007669"/>
    <property type="project" value="InterPro"/>
</dbReference>
<feature type="non-terminal residue" evidence="4">
    <location>
        <position position="1"/>
    </location>
</feature>
<dbReference type="eggNOG" id="KOG0014">
    <property type="taxonomic scope" value="Eukaryota"/>
</dbReference>
<dbReference type="PROSITE" id="PS51297">
    <property type="entry name" value="K_BOX"/>
    <property type="match status" value="1"/>
</dbReference>
<evidence type="ECO:0000259" key="3">
    <source>
        <dbReference type="PROSITE" id="PS51297"/>
    </source>
</evidence>
<dbReference type="GO" id="GO:0003700">
    <property type="term" value="F:DNA-binding transcription factor activity"/>
    <property type="evidence" value="ECO:0007669"/>
    <property type="project" value="InterPro"/>
</dbReference>
<dbReference type="Proteomes" id="UP000029121">
    <property type="component" value="Unassembled WGS sequence"/>
</dbReference>
<gene>
    <name evidence="4" type="ORF">CARUB_v10027349mg</name>
</gene>
<dbReference type="Pfam" id="PF01486">
    <property type="entry name" value="K-box"/>
    <property type="match status" value="1"/>
</dbReference>
<evidence type="ECO:0000313" key="4">
    <source>
        <dbReference type="EMBL" id="EOA14197.1"/>
    </source>
</evidence>
<keyword evidence="5" id="KW-1185">Reference proteome</keyword>
<feature type="domain" description="K-box" evidence="3">
    <location>
        <begin position="17"/>
        <end position="108"/>
    </location>
</feature>
<keyword evidence="1" id="KW-0175">Coiled coil</keyword>